<gene>
    <name evidence="1" type="ORF">V6N12_073104</name>
</gene>
<dbReference type="Pfam" id="PF09187">
    <property type="entry name" value="RdDM_RDM1"/>
    <property type="match status" value="1"/>
</dbReference>
<dbReference type="PANTHER" id="PTHR36366">
    <property type="entry name" value="PROTEIN RDM1"/>
    <property type="match status" value="1"/>
</dbReference>
<name>A0ABR2AF80_9ROSI</name>
<accession>A0ABR2AF80</accession>
<dbReference type="InterPro" id="IPR015270">
    <property type="entry name" value="RDM1_plant"/>
</dbReference>
<reference evidence="1 2" key="1">
    <citation type="journal article" date="2024" name="G3 (Bethesda)">
        <title>Genome assembly of Hibiscus sabdariffa L. provides insights into metabolisms of medicinal natural products.</title>
        <authorList>
            <person name="Kim T."/>
        </authorList>
    </citation>
    <scope>NUCLEOTIDE SEQUENCE [LARGE SCALE GENOMIC DNA]</scope>
    <source>
        <strain evidence="1">TK-2024</strain>
        <tissue evidence="1">Old leaves</tissue>
    </source>
</reference>
<keyword evidence="2" id="KW-1185">Reference proteome</keyword>
<evidence type="ECO:0008006" key="3">
    <source>
        <dbReference type="Google" id="ProtNLM"/>
    </source>
</evidence>
<dbReference type="Proteomes" id="UP001472677">
    <property type="component" value="Unassembled WGS sequence"/>
</dbReference>
<evidence type="ECO:0000313" key="2">
    <source>
        <dbReference type="Proteomes" id="UP001472677"/>
    </source>
</evidence>
<dbReference type="EMBL" id="JBBPBM010000753">
    <property type="protein sequence ID" value="KAK8491782.1"/>
    <property type="molecule type" value="Genomic_DNA"/>
</dbReference>
<proteinExistence type="predicted"/>
<protein>
    <recommendedName>
        <fullName evidence="3">Protein RDM1</fullName>
    </recommendedName>
</protein>
<sequence>MLEFEVMKDAKKYQQKMKKIPIPEPILVPIRVSPIPSFITWQRLGESMKQKYEQPLHYLTQILLKQWDESRGNNEVMMKKPIGNVIDPSKAEASVWVIEQFNRQFVSHLYIAELWISDPNYRHFVDGLQNY</sequence>
<evidence type="ECO:0000313" key="1">
    <source>
        <dbReference type="EMBL" id="KAK8491782.1"/>
    </source>
</evidence>
<dbReference type="SUPFAM" id="SSF109920">
    <property type="entry name" value="Hypothetical protein At3g22680"/>
    <property type="match status" value="1"/>
</dbReference>
<organism evidence="1 2">
    <name type="scientific">Hibiscus sabdariffa</name>
    <name type="common">roselle</name>
    <dbReference type="NCBI Taxonomy" id="183260"/>
    <lineage>
        <taxon>Eukaryota</taxon>
        <taxon>Viridiplantae</taxon>
        <taxon>Streptophyta</taxon>
        <taxon>Embryophyta</taxon>
        <taxon>Tracheophyta</taxon>
        <taxon>Spermatophyta</taxon>
        <taxon>Magnoliopsida</taxon>
        <taxon>eudicotyledons</taxon>
        <taxon>Gunneridae</taxon>
        <taxon>Pentapetalae</taxon>
        <taxon>rosids</taxon>
        <taxon>malvids</taxon>
        <taxon>Malvales</taxon>
        <taxon>Malvaceae</taxon>
        <taxon>Malvoideae</taxon>
        <taxon>Hibiscus</taxon>
    </lineage>
</organism>
<dbReference type="Gene3D" id="1.20.120.690">
    <property type="entry name" value="RDM1 protein domain"/>
    <property type="match status" value="1"/>
</dbReference>
<dbReference type="InterPro" id="IPR036319">
    <property type="entry name" value="RDM1_sf"/>
</dbReference>
<dbReference type="PANTHER" id="PTHR36366:SF1">
    <property type="entry name" value="PROTEIN RDM1"/>
    <property type="match status" value="1"/>
</dbReference>
<comment type="caution">
    <text evidence="1">The sequence shown here is derived from an EMBL/GenBank/DDBJ whole genome shotgun (WGS) entry which is preliminary data.</text>
</comment>